<dbReference type="CDD" id="cd18186">
    <property type="entry name" value="BTB_POZ_ZBTB_KLHL-like"/>
    <property type="match status" value="1"/>
</dbReference>
<dbReference type="Proteomes" id="UP000291422">
    <property type="component" value="Unassembled WGS sequence"/>
</dbReference>
<dbReference type="Pfam" id="PF00651">
    <property type="entry name" value="BTB"/>
    <property type="match status" value="1"/>
</dbReference>
<protein>
    <recommendedName>
        <fullName evidence="1">BTB domain-containing protein</fullName>
    </recommendedName>
</protein>
<accession>A0A4Q4NHS6</accession>
<dbReference type="SUPFAM" id="SSF54695">
    <property type="entry name" value="POZ domain"/>
    <property type="match status" value="1"/>
</dbReference>
<reference evidence="3" key="1">
    <citation type="journal article" date="2019" name="bioRxiv">
        <title>Genomics, evolutionary history and diagnostics of the Alternaria alternata species group including apple and Asian pear pathotypes.</title>
        <authorList>
            <person name="Armitage A.D."/>
            <person name="Cockerton H.M."/>
            <person name="Sreenivasaprasad S."/>
            <person name="Woodhall J.W."/>
            <person name="Lane C.R."/>
            <person name="Harrison R.J."/>
            <person name="Clarkson J.P."/>
        </authorList>
    </citation>
    <scope>NUCLEOTIDE SEQUENCE [LARGE SCALE GENOMIC DNA]</scope>
    <source>
        <strain evidence="3">FERA 1177</strain>
    </source>
</reference>
<dbReference type="InterPro" id="IPR011333">
    <property type="entry name" value="SKP1/BTB/POZ_sf"/>
</dbReference>
<evidence type="ECO:0000313" key="3">
    <source>
        <dbReference type="Proteomes" id="UP000291422"/>
    </source>
</evidence>
<dbReference type="InterPro" id="IPR000210">
    <property type="entry name" value="BTB/POZ_dom"/>
</dbReference>
<dbReference type="PANTHER" id="PTHR47843">
    <property type="entry name" value="BTB DOMAIN-CONTAINING PROTEIN-RELATED"/>
    <property type="match status" value="1"/>
</dbReference>
<name>A0A4Q4NHS6_ALTAL</name>
<dbReference type="PANTHER" id="PTHR47843:SF2">
    <property type="entry name" value="BTB DOMAIN-CONTAINING PROTEIN"/>
    <property type="match status" value="1"/>
</dbReference>
<sequence>MMSNLAEATTGEVVAIAIGPNKKVFRLHKDILCSESEYFCTAYNGLWKEAVEGVTLEDVEVEVFSIFVHWLYTQQMPTYEDNRKYDISEDFGFMLLKAYVFANRFLIADFERIVHNLLIDHMVDFGCSMYEHIIFAYENLPEDSLVLKLMVEMQCLRWELDFDGDEEKQRRLDLPKAFLVQVMVRLVELRDRNIALQDRDIGIEEFNAGDFYMQEESEEAGE</sequence>
<organism evidence="2 3">
    <name type="scientific">Alternaria alternata</name>
    <name type="common">Alternaria rot fungus</name>
    <name type="synonym">Torula alternata</name>
    <dbReference type="NCBI Taxonomy" id="5599"/>
    <lineage>
        <taxon>Eukaryota</taxon>
        <taxon>Fungi</taxon>
        <taxon>Dikarya</taxon>
        <taxon>Ascomycota</taxon>
        <taxon>Pezizomycotina</taxon>
        <taxon>Dothideomycetes</taxon>
        <taxon>Pleosporomycetidae</taxon>
        <taxon>Pleosporales</taxon>
        <taxon>Pleosporineae</taxon>
        <taxon>Pleosporaceae</taxon>
        <taxon>Alternaria</taxon>
        <taxon>Alternaria sect. Alternaria</taxon>
        <taxon>Alternaria alternata complex</taxon>
    </lineage>
</organism>
<evidence type="ECO:0000313" key="2">
    <source>
        <dbReference type="EMBL" id="RYN76698.1"/>
    </source>
</evidence>
<dbReference type="PROSITE" id="PS50097">
    <property type="entry name" value="BTB"/>
    <property type="match status" value="1"/>
</dbReference>
<comment type="caution">
    <text evidence="2">The sequence shown here is derived from an EMBL/GenBank/DDBJ whole genome shotgun (WGS) entry which is preliminary data.</text>
</comment>
<proteinExistence type="predicted"/>
<evidence type="ECO:0000259" key="1">
    <source>
        <dbReference type="PROSITE" id="PS50097"/>
    </source>
</evidence>
<dbReference type="EMBL" id="PDXD01000011">
    <property type="protein sequence ID" value="RYN76698.1"/>
    <property type="molecule type" value="Genomic_DNA"/>
</dbReference>
<feature type="domain" description="BTB" evidence="1">
    <location>
        <begin position="12"/>
        <end position="80"/>
    </location>
</feature>
<dbReference type="Gene3D" id="3.30.710.10">
    <property type="entry name" value="Potassium Channel Kv1.1, Chain A"/>
    <property type="match status" value="1"/>
</dbReference>
<dbReference type="VEuPathDB" id="FungiDB:CC77DRAFT_1063389"/>
<gene>
    <name evidence="2" type="ORF">AA0117_g5611</name>
</gene>
<dbReference type="AlphaFoldDB" id="A0A4Q4NHS6"/>